<proteinExistence type="inferred from homology"/>
<dbReference type="Gene3D" id="2.160.20.10">
    <property type="entry name" value="Single-stranded right-handed beta-helix, Pectin lyase-like"/>
    <property type="match status" value="1"/>
</dbReference>
<evidence type="ECO:0000256" key="10">
    <source>
        <dbReference type="RuleBase" id="RU361169"/>
    </source>
</evidence>
<evidence type="ECO:0000256" key="6">
    <source>
        <dbReference type="ARBA" id="ARBA00023157"/>
    </source>
</evidence>
<evidence type="ECO:0000256" key="4">
    <source>
        <dbReference type="ARBA" id="ARBA00022729"/>
    </source>
</evidence>
<protein>
    <recommendedName>
        <fullName evidence="14">Rhamnogalacturonase A</fullName>
    </recommendedName>
</protein>
<keyword evidence="4 11" id="KW-0732">Signal</keyword>
<evidence type="ECO:0000256" key="2">
    <source>
        <dbReference type="ARBA" id="ARBA00008834"/>
    </source>
</evidence>
<evidence type="ECO:0000256" key="8">
    <source>
        <dbReference type="ARBA" id="ARBA00023295"/>
    </source>
</evidence>
<keyword evidence="6" id="KW-1015">Disulfide bond</keyword>
<dbReference type="OrthoDB" id="2268901at2759"/>
<dbReference type="InterPro" id="IPR011050">
    <property type="entry name" value="Pectin_lyase_fold/virulence"/>
</dbReference>
<comment type="caution">
    <text evidence="12">The sequence shown here is derived from an EMBL/GenBank/DDBJ whole genome shotgun (WGS) entry which is preliminary data.</text>
</comment>
<gene>
    <name evidence="12" type="ORF">E4U43_005244</name>
</gene>
<evidence type="ECO:0000313" key="12">
    <source>
        <dbReference type="EMBL" id="KAG5987079.1"/>
    </source>
</evidence>
<keyword evidence="13" id="KW-1185">Reference proteome</keyword>
<dbReference type="GO" id="GO:0071555">
    <property type="term" value="P:cell wall organization"/>
    <property type="evidence" value="ECO:0007669"/>
    <property type="project" value="UniProtKB-KW"/>
</dbReference>
<dbReference type="Proteomes" id="UP000748025">
    <property type="component" value="Unassembled WGS sequence"/>
</dbReference>
<keyword evidence="5 10" id="KW-0378">Hydrolase</keyword>
<dbReference type="PANTHER" id="PTHR31736">
    <property type="match status" value="1"/>
</dbReference>
<feature type="chain" id="PRO_5040471710" description="Rhamnogalacturonase A" evidence="11">
    <location>
        <begin position="20"/>
        <end position="450"/>
    </location>
</feature>
<dbReference type="InterPro" id="IPR012334">
    <property type="entry name" value="Pectin_lyas_fold"/>
</dbReference>
<keyword evidence="9" id="KW-0961">Cell wall biogenesis/degradation</keyword>
<sequence>MTWLSGCLLFASLARLSVAALSGQSIGPTTSTASKRAIKVCNIMEHGGVASRTADNGPAIAAAWDACRAGGEVYIPAGEYGLATWVVLDKAKHVALNIDGTIFRAGTANGNMILISDSNDVEVYSASGRGAIQGFGYDFHQVGEYGPRIMRVRHCTNFSVHDFVLVDSPAFHLTVDNSTNGEVFNLVVHGGYKGGLDGIDVWGANIWVHDVEVSNKDECVTVKSPAKNILVESVHCNWSGGCAIGSLSTGTSISNVVYRNIYTHHSNQLFMIKSRGGSGSVSSVHLDNFIGHSNAYGFDLDSDWQRQVVGAGPGVSYSKISVTNWNGTSRIDQIQRAAIRVLCPAEVPCKNILIRDVNIRDENGSATTEVCENAFGAGSCLAGRGKHTVTDPKPAAGDAAAAQPFVVKPMLPNELPAPFDVNQPIPIPAMPATFFPGVPPKSPVLAQRSG</sequence>
<dbReference type="Pfam" id="PF00295">
    <property type="entry name" value="Glyco_hydro_28"/>
    <property type="match status" value="1"/>
</dbReference>
<dbReference type="EMBL" id="SRPW01003419">
    <property type="protein sequence ID" value="KAG5987079.1"/>
    <property type="molecule type" value="Genomic_DNA"/>
</dbReference>
<keyword evidence="8 10" id="KW-0326">Glycosidase</keyword>
<evidence type="ECO:0008006" key="14">
    <source>
        <dbReference type="Google" id="ProtNLM"/>
    </source>
</evidence>
<dbReference type="AlphaFoldDB" id="A0A9P7N4G2"/>
<comment type="subcellular location">
    <subcellularLocation>
        <location evidence="1">Secreted</location>
    </subcellularLocation>
</comment>
<evidence type="ECO:0000256" key="7">
    <source>
        <dbReference type="ARBA" id="ARBA00023180"/>
    </source>
</evidence>
<dbReference type="PANTHER" id="PTHR31736:SF19">
    <property type="entry name" value="PECTIN LYASE SUPERFAMILY PROTEIN-RELATED"/>
    <property type="match status" value="1"/>
</dbReference>
<evidence type="ECO:0000256" key="9">
    <source>
        <dbReference type="ARBA" id="ARBA00023316"/>
    </source>
</evidence>
<dbReference type="GO" id="GO:0046576">
    <property type="term" value="F:rhamnogalacturonan alpha-L-rhamnopyranosyl-(1-&gt;4)-alpha-D-galactopyranosyluronide lyase activity"/>
    <property type="evidence" value="ECO:0007669"/>
    <property type="project" value="UniProtKB-ARBA"/>
</dbReference>
<feature type="signal peptide" evidence="11">
    <location>
        <begin position="1"/>
        <end position="19"/>
    </location>
</feature>
<evidence type="ECO:0000256" key="5">
    <source>
        <dbReference type="ARBA" id="ARBA00022801"/>
    </source>
</evidence>
<evidence type="ECO:0000256" key="11">
    <source>
        <dbReference type="SAM" id="SignalP"/>
    </source>
</evidence>
<keyword evidence="7" id="KW-0325">Glycoprotein</keyword>
<dbReference type="GO" id="GO:0005576">
    <property type="term" value="C:extracellular region"/>
    <property type="evidence" value="ECO:0007669"/>
    <property type="project" value="UniProtKB-SubCell"/>
</dbReference>
<dbReference type="GO" id="GO:0004650">
    <property type="term" value="F:polygalacturonase activity"/>
    <property type="evidence" value="ECO:0007669"/>
    <property type="project" value="InterPro"/>
</dbReference>
<dbReference type="InterPro" id="IPR000743">
    <property type="entry name" value="Glyco_hydro_28"/>
</dbReference>
<evidence type="ECO:0000256" key="1">
    <source>
        <dbReference type="ARBA" id="ARBA00004613"/>
    </source>
</evidence>
<comment type="similarity">
    <text evidence="2 10">Belongs to the glycosyl hydrolase 28 family.</text>
</comment>
<evidence type="ECO:0000313" key="13">
    <source>
        <dbReference type="Proteomes" id="UP000748025"/>
    </source>
</evidence>
<accession>A0A9P7N4G2</accession>
<reference evidence="12" key="1">
    <citation type="journal article" date="2020" name="bioRxiv">
        <title>Whole genome comparisons of ergot fungi reveals the divergence and evolution of species within the genus Claviceps are the result of varying mechanisms driving genome evolution and host range expansion.</title>
        <authorList>
            <person name="Wyka S.A."/>
            <person name="Mondo S.J."/>
            <person name="Liu M."/>
            <person name="Dettman J."/>
            <person name="Nalam V."/>
            <person name="Broders K.D."/>
        </authorList>
    </citation>
    <scope>NUCLEOTIDE SEQUENCE</scope>
    <source>
        <strain evidence="12">CCC 602</strain>
    </source>
</reference>
<organism evidence="12 13">
    <name type="scientific">Claviceps pusilla</name>
    <dbReference type="NCBI Taxonomy" id="123648"/>
    <lineage>
        <taxon>Eukaryota</taxon>
        <taxon>Fungi</taxon>
        <taxon>Dikarya</taxon>
        <taxon>Ascomycota</taxon>
        <taxon>Pezizomycotina</taxon>
        <taxon>Sordariomycetes</taxon>
        <taxon>Hypocreomycetidae</taxon>
        <taxon>Hypocreales</taxon>
        <taxon>Clavicipitaceae</taxon>
        <taxon>Claviceps</taxon>
    </lineage>
</organism>
<keyword evidence="3" id="KW-0964">Secreted</keyword>
<evidence type="ECO:0000256" key="3">
    <source>
        <dbReference type="ARBA" id="ARBA00022525"/>
    </source>
</evidence>
<name>A0A9P7N4G2_9HYPO</name>
<dbReference type="SUPFAM" id="SSF51126">
    <property type="entry name" value="Pectin lyase-like"/>
    <property type="match status" value="1"/>
</dbReference>
<dbReference type="GO" id="GO:0005975">
    <property type="term" value="P:carbohydrate metabolic process"/>
    <property type="evidence" value="ECO:0007669"/>
    <property type="project" value="InterPro"/>
</dbReference>